<evidence type="ECO:0000313" key="2">
    <source>
        <dbReference type="EMBL" id="BAY83397.1"/>
    </source>
</evidence>
<organism evidence="2 3">
    <name type="scientific">Calothrix parasitica NIES-267</name>
    <dbReference type="NCBI Taxonomy" id="1973488"/>
    <lineage>
        <taxon>Bacteria</taxon>
        <taxon>Bacillati</taxon>
        <taxon>Cyanobacteriota</taxon>
        <taxon>Cyanophyceae</taxon>
        <taxon>Nostocales</taxon>
        <taxon>Calotrichaceae</taxon>
        <taxon>Calothrix</taxon>
    </lineage>
</organism>
<gene>
    <name evidence="2" type="ORF">NIES267_28850</name>
</gene>
<protein>
    <recommendedName>
        <fullName evidence="1">HD domain-containing protein</fullName>
    </recommendedName>
</protein>
<evidence type="ECO:0000313" key="3">
    <source>
        <dbReference type="Proteomes" id="UP000218418"/>
    </source>
</evidence>
<dbReference type="Gene3D" id="1.10.3210.10">
    <property type="entry name" value="Hypothetical protein af1432"/>
    <property type="match status" value="1"/>
</dbReference>
<keyword evidence="3" id="KW-1185">Reference proteome</keyword>
<feature type="domain" description="HD" evidence="1">
    <location>
        <begin position="17"/>
        <end position="50"/>
    </location>
</feature>
<evidence type="ECO:0000259" key="1">
    <source>
        <dbReference type="Pfam" id="PF01966"/>
    </source>
</evidence>
<dbReference type="AlphaFoldDB" id="A0A1Z4LQA2"/>
<accession>A0A1Z4LQA2</accession>
<reference evidence="2 3" key="1">
    <citation type="submission" date="2017-06" db="EMBL/GenBank/DDBJ databases">
        <title>Genome sequencing of cyanobaciteial culture collection at National Institute for Environmental Studies (NIES).</title>
        <authorList>
            <person name="Hirose Y."/>
            <person name="Shimura Y."/>
            <person name="Fujisawa T."/>
            <person name="Nakamura Y."/>
            <person name="Kawachi M."/>
        </authorList>
    </citation>
    <scope>NUCLEOTIDE SEQUENCE [LARGE SCALE GENOMIC DNA]</scope>
    <source>
        <strain evidence="2 3">NIES-267</strain>
    </source>
</reference>
<dbReference type="Pfam" id="PF01966">
    <property type="entry name" value="HD"/>
    <property type="match status" value="1"/>
</dbReference>
<dbReference type="Proteomes" id="UP000218418">
    <property type="component" value="Chromosome"/>
</dbReference>
<name>A0A1Z4LQA2_9CYAN</name>
<sequence length="69" mass="7733">MREQVLTYLSQNVPPERVNHILRVEQTAANLATVHGLDKQKAATAGIMHDDPLNALSPNGFCIWHEKKD</sequence>
<dbReference type="InterPro" id="IPR006674">
    <property type="entry name" value="HD_domain"/>
</dbReference>
<dbReference type="EMBL" id="AP018227">
    <property type="protein sequence ID" value="BAY83397.1"/>
    <property type="molecule type" value="Genomic_DNA"/>
</dbReference>
<dbReference type="SUPFAM" id="SSF109604">
    <property type="entry name" value="HD-domain/PDEase-like"/>
    <property type="match status" value="1"/>
</dbReference>
<proteinExistence type="predicted"/>